<evidence type="ECO:0000313" key="1">
    <source>
        <dbReference type="EMBL" id="KAK8841196.1"/>
    </source>
</evidence>
<dbReference type="InterPro" id="IPR036770">
    <property type="entry name" value="Ankyrin_rpt-contain_sf"/>
</dbReference>
<protein>
    <submittedName>
        <fullName evidence="1">Uncharacterized protein</fullName>
    </submittedName>
</protein>
<dbReference type="PANTHER" id="PTHR45661">
    <property type="entry name" value="SURFACE ANTIGEN"/>
    <property type="match status" value="1"/>
</dbReference>
<dbReference type="EMBL" id="JAPFFF010000042">
    <property type="protein sequence ID" value="KAK8841196.1"/>
    <property type="molecule type" value="Genomic_DNA"/>
</dbReference>
<dbReference type="InterPro" id="IPR026906">
    <property type="entry name" value="LRR_5"/>
</dbReference>
<dbReference type="Gene3D" id="3.80.10.10">
    <property type="entry name" value="Ribonuclease Inhibitor"/>
    <property type="match status" value="1"/>
</dbReference>
<accession>A0ABR2H4Y0</accession>
<name>A0ABR2H4Y0_9EUKA</name>
<dbReference type="SUPFAM" id="SSF48403">
    <property type="entry name" value="Ankyrin repeat"/>
    <property type="match status" value="1"/>
</dbReference>
<gene>
    <name evidence="1" type="ORF">M9Y10_027396</name>
</gene>
<dbReference type="Proteomes" id="UP001470230">
    <property type="component" value="Unassembled WGS sequence"/>
</dbReference>
<evidence type="ECO:0000313" key="2">
    <source>
        <dbReference type="Proteomes" id="UP001470230"/>
    </source>
</evidence>
<dbReference type="InterPro" id="IPR053139">
    <property type="entry name" value="Surface_bspA-like"/>
</dbReference>
<comment type="caution">
    <text evidence="1">The sequence shown here is derived from an EMBL/GenBank/DDBJ whole genome shotgun (WGS) entry which is preliminary data.</text>
</comment>
<proteinExistence type="predicted"/>
<dbReference type="PANTHER" id="PTHR45661:SF3">
    <property type="entry name" value="IG-LIKE DOMAIN-CONTAINING PROTEIN"/>
    <property type="match status" value="1"/>
</dbReference>
<dbReference type="Pfam" id="PF13306">
    <property type="entry name" value="LRR_5"/>
    <property type="match status" value="1"/>
</dbReference>
<dbReference type="SUPFAM" id="SSF52058">
    <property type="entry name" value="L domain-like"/>
    <property type="match status" value="1"/>
</dbReference>
<sequence length="516" mass="60231">MMKIQEYVEQKKTLQDNIISFIEDDENTEENFQNLQEYFDNYKIREKKFEIKSLFYLISKISNNYHRSPNFFPKIERILMSFRDETKKFFTNFGIFQIFKNNKRILLFLIEEKMMVIDQQIASIITCDKYLKAFYPQYFYPEIKSFIPENLATKVVTEITENFERNRKNGENEDYLSELIRNDMIEEFIKHIHQANLLLNISVKPSIFETNSILLQKKPNLIEYAAFFGSIQILKYLYINNVEVSPSLWLYAIHSENPEMIHFLEEKKIKPENESFEACMKEAIKCHHNDIANYIQANLLNEAIEAKNLKFKYNENVLSYAFHYFNFSFFPENFNSTEFIFYYLCQFDHYTLPGNNIEPNAFNGCKKFLTFTIPPNVTSIGDYAFYECRSLTQITIPPSISTIGSYAFYRCSSLTKITIPSSISIIEKSSFNECTSLVDISIPNSVTKIGSFAFYGCTSLEKIKIPSSVIEIGSCAFTDCESLKEVTINLNVKIGSLAFSRCPLLKQELIPSSTDE</sequence>
<reference evidence="1 2" key="1">
    <citation type="submission" date="2024-04" db="EMBL/GenBank/DDBJ databases">
        <title>Tritrichomonas musculus Genome.</title>
        <authorList>
            <person name="Alves-Ferreira E."/>
            <person name="Grigg M."/>
            <person name="Lorenzi H."/>
            <person name="Galac M."/>
        </authorList>
    </citation>
    <scope>NUCLEOTIDE SEQUENCE [LARGE SCALE GENOMIC DNA]</scope>
    <source>
        <strain evidence="1 2">EAF2021</strain>
    </source>
</reference>
<dbReference type="InterPro" id="IPR032675">
    <property type="entry name" value="LRR_dom_sf"/>
</dbReference>
<keyword evidence="2" id="KW-1185">Reference proteome</keyword>
<organism evidence="1 2">
    <name type="scientific">Tritrichomonas musculus</name>
    <dbReference type="NCBI Taxonomy" id="1915356"/>
    <lineage>
        <taxon>Eukaryota</taxon>
        <taxon>Metamonada</taxon>
        <taxon>Parabasalia</taxon>
        <taxon>Tritrichomonadida</taxon>
        <taxon>Tritrichomonadidae</taxon>
        <taxon>Tritrichomonas</taxon>
    </lineage>
</organism>